<name>A0A9C7Q4D4_9RHOD</name>
<dbReference type="AlphaFoldDB" id="A0A9C7Q4D4"/>
<evidence type="ECO:0000313" key="4">
    <source>
        <dbReference type="EMBL" id="GJQ15332.1"/>
    </source>
</evidence>
<evidence type="ECO:0000313" key="5">
    <source>
        <dbReference type="Proteomes" id="UP001061958"/>
    </source>
</evidence>
<dbReference type="OrthoDB" id="667577at2759"/>
<dbReference type="SUPFAM" id="SSF47095">
    <property type="entry name" value="HMG-box"/>
    <property type="match status" value="1"/>
</dbReference>
<feature type="domain" description="YABBY protein C-terminal" evidence="2">
    <location>
        <begin position="3"/>
        <end position="59"/>
    </location>
</feature>
<gene>
    <name evidence="3" type="ORF">GpartN1_g6851.t1</name>
    <name evidence="4" type="ORF">GpartN1_g7123.t1</name>
</gene>
<sequence>MPSKRIVKHSIQRKGRSLSNYNIFMRNCVLKVKKENPSLSHREAFQKAAKEWNKSPENPKNISAAYNVKETGNHKT</sequence>
<organism evidence="4 5">
    <name type="scientific">Galdieria partita</name>
    <dbReference type="NCBI Taxonomy" id="83374"/>
    <lineage>
        <taxon>Eukaryota</taxon>
        <taxon>Rhodophyta</taxon>
        <taxon>Bangiophyceae</taxon>
        <taxon>Galdieriales</taxon>
        <taxon>Galdieriaceae</taxon>
        <taxon>Galdieria</taxon>
    </lineage>
</organism>
<accession>A0A9C7Q4D4</accession>
<dbReference type="InterPro" id="IPR036910">
    <property type="entry name" value="HMG_box_dom_sf"/>
</dbReference>
<protein>
    <recommendedName>
        <fullName evidence="2">YABBY protein C-terminal domain-containing protein</fullName>
    </recommendedName>
</protein>
<dbReference type="EMBL" id="BQMJ01000067">
    <property type="protein sequence ID" value="GJQ15332.1"/>
    <property type="molecule type" value="Genomic_DNA"/>
</dbReference>
<evidence type="ECO:0000259" key="2">
    <source>
        <dbReference type="Pfam" id="PF04690"/>
    </source>
</evidence>
<evidence type="ECO:0000256" key="1">
    <source>
        <dbReference type="SAM" id="MobiDB-lite"/>
    </source>
</evidence>
<dbReference type="EMBL" id="BQMJ01000064">
    <property type="protein sequence ID" value="GJQ15060.1"/>
    <property type="molecule type" value="Genomic_DNA"/>
</dbReference>
<evidence type="ECO:0000313" key="3">
    <source>
        <dbReference type="EMBL" id="GJQ15060.1"/>
    </source>
</evidence>
<dbReference type="Gene3D" id="1.10.30.10">
    <property type="entry name" value="High mobility group box domain"/>
    <property type="match status" value="1"/>
</dbReference>
<reference evidence="4" key="2">
    <citation type="submission" date="2022-01" db="EMBL/GenBank/DDBJ databases">
        <authorList>
            <person name="Hirooka S."/>
            <person name="Miyagishima S.Y."/>
        </authorList>
    </citation>
    <scope>NUCLEOTIDE SEQUENCE</scope>
    <source>
        <strain evidence="4">NBRC 102759</strain>
    </source>
</reference>
<keyword evidence="5" id="KW-1185">Reference proteome</keyword>
<feature type="region of interest" description="Disordered" evidence="1">
    <location>
        <begin position="50"/>
        <end position="76"/>
    </location>
</feature>
<dbReference type="InterPro" id="IPR056775">
    <property type="entry name" value="YABBY_C"/>
</dbReference>
<proteinExistence type="predicted"/>
<dbReference type="CDD" id="cd00084">
    <property type="entry name" value="HMG-box_SF"/>
    <property type="match status" value="1"/>
</dbReference>
<dbReference type="Pfam" id="PF04690">
    <property type="entry name" value="YABBY"/>
    <property type="match status" value="1"/>
</dbReference>
<comment type="caution">
    <text evidence="4">The sequence shown here is derived from an EMBL/GenBank/DDBJ whole genome shotgun (WGS) entry which is preliminary data.</text>
</comment>
<dbReference type="Proteomes" id="UP001061958">
    <property type="component" value="Unassembled WGS sequence"/>
</dbReference>
<reference evidence="4" key="1">
    <citation type="journal article" date="2022" name="Proc. Natl. Acad. Sci. U.S.A.">
        <title>Life cycle and functional genomics of the unicellular red alga Galdieria for elucidating algal and plant evolution and industrial use.</title>
        <authorList>
            <person name="Hirooka S."/>
            <person name="Itabashi T."/>
            <person name="Ichinose T.M."/>
            <person name="Onuma R."/>
            <person name="Fujiwara T."/>
            <person name="Yamashita S."/>
            <person name="Jong L.W."/>
            <person name="Tomita R."/>
            <person name="Iwane A.H."/>
            <person name="Miyagishima S.Y."/>
        </authorList>
    </citation>
    <scope>NUCLEOTIDE SEQUENCE</scope>
    <source>
        <strain evidence="4">NBRC 102759</strain>
    </source>
</reference>